<proteinExistence type="predicted"/>
<feature type="coiled-coil region" evidence="1">
    <location>
        <begin position="91"/>
        <end position="151"/>
    </location>
</feature>
<accession>A0A438IFV1</accession>
<keyword evidence="1" id="KW-0175">Coiled coil</keyword>
<reference evidence="3 4" key="1">
    <citation type="journal article" date="2018" name="PLoS Genet.">
        <title>Population sequencing reveals clonal diversity and ancestral inbreeding in the grapevine cultivar Chardonnay.</title>
        <authorList>
            <person name="Roach M.J."/>
            <person name="Johnson D.L."/>
            <person name="Bohlmann J."/>
            <person name="van Vuuren H.J."/>
            <person name="Jones S.J."/>
            <person name="Pretorius I.S."/>
            <person name="Schmidt S.A."/>
            <person name="Borneman A.R."/>
        </authorList>
    </citation>
    <scope>NUCLEOTIDE SEQUENCE [LARGE SCALE GENOMIC DNA]</scope>
    <source>
        <strain evidence="4">cv. Chardonnay</strain>
        <tissue evidence="3">Leaf</tissue>
    </source>
</reference>
<comment type="caution">
    <text evidence="3">The sequence shown here is derived from an EMBL/GenBank/DDBJ whole genome shotgun (WGS) entry which is preliminary data.</text>
</comment>
<sequence length="1022" mass="114494">MGLALGDDHNDKDALINSHALSWEEIAKLLKQVPCFTDQPSTRYFRIRPFPHSTDGGLHHFRDGESASLSLQTVRVTKAMRAFFAQRLGSNEELRTQLKRAESNLAATQKATVDEAKLLKEADEERKKNELEELQARFDAHKKELEDEYQKQVDDMFFFSYQCCMRKNDITQYIPNYPSDKEGAAAGDPAQKDKDYDVVKPSNGQMAAFLLLCLPNPGVFQAPDSRSSALDNHLGCGHAYLSWNDCLHPYAKAKGVVPVNHLDELRNILVFDAGISFCLYPFAKVINGYKQKFVLCYFDRRVATILAKVSAYRFSMQRMLLTAHLLNLSKLSHTFERFNLAMIVSYSTSLLEVGNPSWITYSSCSSVGDCKRKPIPDPETLMLHQREVWPMQNDSEWLVCEYGHLMGLKAGQTSILCFSHGERETTLTTQSDMLNTCIVVTKLRATQNRWLGEIAFNFPECLLIVIRSSDHVCLFQCEEKCLSLFVKRAMKRPSAARRPNLPALTPKAHLARLSFILYAFIRERGDDLHVMKPCASHDGIKMGQVSSTTENCTFWITDPTWTGSTTSSKEVVEDPLNLDSIHPGFSRADNGNPICLYVDICNRSTKLPRINQNLSHIKITYSKLQDQGSSCGCSTQLGSTGGKLITALEAAKVARTWMVGSWVVFLCLLLERMYCFKCPALISLSTKYYPRRPSKYLKNCSRNSSGGGGTMKKLIVEAIGKTLHNDASFPMSRVMSCLCLRPNRARIASDSCDLLSRLLFVEMRVESELSSSGYFFVLLGVRSLILGCRLRGGPDEDTWIRNTSFLFFKSPRLMKQGLHLSLILSLASLHVFAQVEVAFTAHGRRLVLKGDDIFSSFPQTMPMLIPGSIEDRFTLGCDNESFFPTTGDWTNFFPTQGCLDRLSGHTLRSSSQAQKGAQGENIVVLSVHLVLNYNDGGFGGWQENVVYLVSPCDPDRAFLGTSMVVWAAPKEMTRGLARVLPCGQTVEVHMDKHLAESPHIDYDGMRGKKGKKKKNGNMANGK</sequence>
<gene>
    <name evidence="3" type="ORF">CK203_039064</name>
</gene>
<dbReference type="EMBL" id="QGNW01000113">
    <property type="protein sequence ID" value="RVW95604.1"/>
    <property type="molecule type" value="Genomic_DNA"/>
</dbReference>
<dbReference type="AlphaFoldDB" id="A0A438IFV1"/>
<evidence type="ECO:0000313" key="3">
    <source>
        <dbReference type="EMBL" id="RVW95604.1"/>
    </source>
</evidence>
<dbReference type="Proteomes" id="UP000288805">
    <property type="component" value="Unassembled WGS sequence"/>
</dbReference>
<evidence type="ECO:0000256" key="2">
    <source>
        <dbReference type="SAM" id="MobiDB-lite"/>
    </source>
</evidence>
<organism evidence="3 4">
    <name type="scientific">Vitis vinifera</name>
    <name type="common">Grape</name>
    <dbReference type="NCBI Taxonomy" id="29760"/>
    <lineage>
        <taxon>Eukaryota</taxon>
        <taxon>Viridiplantae</taxon>
        <taxon>Streptophyta</taxon>
        <taxon>Embryophyta</taxon>
        <taxon>Tracheophyta</taxon>
        <taxon>Spermatophyta</taxon>
        <taxon>Magnoliopsida</taxon>
        <taxon>eudicotyledons</taxon>
        <taxon>Gunneridae</taxon>
        <taxon>Pentapetalae</taxon>
        <taxon>rosids</taxon>
        <taxon>Vitales</taxon>
        <taxon>Vitaceae</taxon>
        <taxon>Viteae</taxon>
        <taxon>Vitis</taxon>
    </lineage>
</organism>
<protein>
    <submittedName>
        <fullName evidence="3">Uncharacterized protein</fullName>
    </submittedName>
</protein>
<evidence type="ECO:0000313" key="4">
    <source>
        <dbReference type="Proteomes" id="UP000288805"/>
    </source>
</evidence>
<evidence type="ECO:0000256" key="1">
    <source>
        <dbReference type="SAM" id="Coils"/>
    </source>
</evidence>
<feature type="region of interest" description="Disordered" evidence="2">
    <location>
        <begin position="999"/>
        <end position="1022"/>
    </location>
</feature>
<name>A0A438IFV1_VITVI</name>